<organism evidence="5 6">
    <name type="scientific">Williamsia marianensis</name>
    <dbReference type="NCBI Taxonomy" id="85044"/>
    <lineage>
        <taxon>Bacteria</taxon>
        <taxon>Bacillati</taxon>
        <taxon>Actinomycetota</taxon>
        <taxon>Actinomycetes</taxon>
        <taxon>Mycobacteriales</taxon>
        <taxon>Nocardiaceae</taxon>
        <taxon>Williamsia</taxon>
    </lineage>
</organism>
<feature type="active site" evidence="3">
    <location>
        <position position="155"/>
    </location>
</feature>
<evidence type="ECO:0000313" key="6">
    <source>
        <dbReference type="Proteomes" id="UP001185792"/>
    </source>
</evidence>
<comment type="caution">
    <text evidence="5">The sequence shown here is derived from an EMBL/GenBank/DDBJ whole genome shotgun (WGS) entry which is preliminary data.</text>
</comment>
<dbReference type="Gene3D" id="3.40.50.1820">
    <property type="entry name" value="alpha/beta hydrolase"/>
    <property type="match status" value="1"/>
</dbReference>
<accession>A0ABU4ERH4</accession>
<dbReference type="PANTHER" id="PTHR48081:SF8">
    <property type="entry name" value="ALPHA_BETA HYDROLASE FOLD-3 DOMAIN-CONTAINING PROTEIN-RELATED"/>
    <property type="match status" value="1"/>
</dbReference>
<evidence type="ECO:0000256" key="3">
    <source>
        <dbReference type="PROSITE-ProRule" id="PRU10038"/>
    </source>
</evidence>
<dbReference type="GO" id="GO:0016787">
    <property type="term" value="F:hydrolase activity"/>
    <property type="evidence" value="ECO:0007669"/>
    <property type="project" value="UniProtKB-KW"/>
</dbReference>
<keyword evidence="2 5" id="KW-0378">Hydrolase</keyword>
<dbReference type="PANTHER" id="PTHR48081">
    <property type="entry name" value="AB HYDROLASE SUPERFAMILY PROTEIN C4A8.06C"/>
    <property type="match status" value="1"/>
</dbReference>
<gene>
    <name evidence="5" type="ORF">R4198_09095</name>
</gene>
<dbReference type="InterPro" id="IPR029058">
    <property type="entry name" value="AB_hydrolase_fold"/>
</dbReference>
<dbReference type="InterPro" id="IPR033140">
    <property type="entry name" value="Lipase_GDXG_put_SER_AS"/>
</dbReference>
<comment type="similarity">
    <text evidence="1">Belongs to the 'GDXG' lipolytic enzyme family.</text>
</comment>
<reference evidence="5 6" key="1">
    <citation type="submission" date="2023-10" db="EMBL/GenBank/DDBJ databases">
        <title>Development of a sustainable strategy for remediation of hydrocarbon-contaminated territories based on the waste exchange concept.</title>
        <authorList>
            <person name="Krivoruchko A."/>
        </authorList>
    </citation>
    <scope>NUCLEOTIDE SEQUENCE [LARGE SCALE GENOMIC DNA]</scope>
    <source>
        <strain evidence="5 6">IEGM 1236</strain>
    </source>
</reference>
<dbReference type="PROSITE" id="PS01174">
    <property type="entry name" value="LIPASE_GDXG_SER"/>
    <property type="match status" value="1"/>
</dbReference>
<dbReference type="Proteomes" id="UP001185792">
    <property type="component" value="Unassembled WGS sequence"/>
</dbReference>
<feature type="domain" description="Alpha/beta hydrolase fold-3" evidence="4">
    <location>
        <begin position="77"/>
        <end position="281"/>
    </location>
</feature>
<dbReference type="Pfam" id="PF07859">
    <property type="entry name" value="Abhydrolase_3"/>
    <property type="match status" value="1"/>
</dbReference>
<name>A0ABU4ERH4_WILMA</name>
<dbReference type="InterPro" id="IPR050300">
    <property type="entry name" value="GDXG_lipolytic_enzyme"/>
</dbReference>
<protein>
    <submittedName>
        <fullName evidence="5">Alpha/beta hydrolase</fullName>
    </submittedName>
</protein>
<dbReference type="RefSeq" id="WP_317712814.1">
    <property type="nucleotide sequence ID" value="NZ_JAWLUM010000001.1"/>
</dbReference>
<keyword evidence="6" id="KW-1185">Reference proteome</keyword>
<dbReference type="InterPro" id="IPR013094">
    <property type="entry name" value="AB_hydrolase_3"/>
</dbReference>
<proteinExistence type="inferred from homology"/>
<evidence type="ECO:0000313" key="5">
    <source>
        <dbReference type="EMBL" id="MDV7133850.1"/>
    </source>
</evidence>
<sequence length="309" mass="33254">MALDVPTSTLLAQMAESGQPPLHEMDLEQARGLTAGLKEMYGPGPAMVSAERTMVDLGGRTIPIQFLVPIGDPRGLIVYYHGGGWTIGTIDEFETLGRQLAERTGCVVALVDYRLAPEAPYPAAVDDAWDALSWIAENMEDVLGKRIPLIVAGDSAGGNLAAVVSQKARAGGPEISLQVLVYPVTDNDFETASYRDPENQLMLSRESMLWFWNHYAPEEVRKNADASPARADDLSGLPPAVLVTGEHDVLLDEGLAYGKALETAGVPVSHRHFLGQMHGFFTMVNVLPGSAEALDFVTAEIDSVLSTRP</sequence>
<dbReference type="SUPFAM" id="SSF53474">
    <property type="entry name" value="alpha/beta-Hydrolases"/>
    <property type="match status" value="1"/>
</dbReference>
<dbReference type="EMBL" id="JAWLUM010000001">
    <property type="protein sequence ID" value="MDV7133850.1"/>
    <property type="molecule type" value="Genomic_DNA"/>
</dbReference>
<evidence type="ECO:0000256" key="2">
    <source>
        <dbReference type="ARBA" id="ARBA00022801"/>
    </source>
</evidence>
<evidence type="ECO:0000259" key="4">
    <source>
        <dbReference type="Pfam" id="PF07859"/>
    </source>
</evidence>
<evidence type="ECO:0000256" key="1">
    <source>
        <dbReference type="ARBA" id="ARBA00010515"/>
    </source>
</evidence>